<gene>
    <name evidence="2" type="ORF">Pfra01_000462800</name>
</gene>
<keyword evidence="3" id="KW-1185">Reference proteome</keyword>
<dbReference type="PROSITE" id="PS51257">
    <property type="entry name" value="PROKAR_LIPOPROTEIN"/>
    <property type="match status" value="1"/>
</dbReference>
<keyword evidence="1" id="KW-0472">Membrane</keyword>
<evidence type="ECO:0000313" key="3">
    <source>
        <dbReference type="Proteomes" id="UP001165121"/>
    </source>
</evidence>
<evidence type="ECO:0000313" key="2">
    <source>
        <dbReference type="EMBL" id="GMF25612.1"/>
    </source>
</evidence>
<dbReference type="AlphaFoldDB" id="A0A9W6X0K5"/>
<keyword evidence="1" id="KW-1133">Transmembrane helix</keyword>
<keyword evidence="1" id="KW-0812">Transmembrane</keyword>
<protein>
    <submittedName>
        <fullName evidence="2">Unnamed protein product</fullName>
    </submittedName>
</protein>
<sequence>MQHRVARAVSNGVVAAGTAGAIATACWLLNRFLDGSEHKRIATAAACRGLDETTEDDGRYDGGESFALLPVVSESDNEDEDEGAVGYTRDYFTPRYDVCMLAVSVQTQVDSLSDVSSGHSSGCRLCRAAAPVESCDPTVDLDEKVRTLSFYETDSSSDGSVLSIASDEDEDLEGRRARARACSRTEQWLYVRL</sequence>
<name>A0A9W6X0K5_9STRA</name>
<dbReference type="Proteomes" id="UP001165121">
    <property type="component" value="Unassembled WGS sequence"/>
</dbReference>
<dbReference type="OrthoDB" id="121132at2759"/>
<reference evidence="2" key="1">
    <citation type="submission" date="2023-04" db="EMBL/GenBank/DDBJ databases">
        <title>Phytophthora fragariaefolia NBRC 109709.</title>
        <authorList>
            <person name="Ichikawa N."/>
            <person name="Sato H."/>
            <person name="Tonouchi N."/>
        </authorList>
    </citation>
    <scope>NUCLEOTIDE SEQUENCE</scope>
    <source>
        <strain evidence="2">NBRC 109709</strain>
    </source>
</reference>
<evidence type="ECO:0000256" key="1">
    <source>
        <dbReference type="SAM" id="Phobius"/>
    </source>
</evidence>
<accession>A0A9W6X0K5</accession>
<organism evidence="2 3">
    <name type="scientific">Phytophthora fragariaefolia</name>
    <dbReference type="NCBI Taxonomy" id="1490495"/>
    <lineage>
        <taxon>Eukaryota</taxon>
        <taxon>Sar</taxon>
        <taxon>Stramenopiles</taxon>
        <taxon>Oomycota</taxon>
        <taxon>Peronosporomycetes</taxon>
        <taxon>Peronosporales</taxon>
        <taxon>Peronosporaceae</taxon>
        <taxon>Phytophthora</taxon>
    </lineage>
</organism>
<proteinExistence type="predicted"/>
<dbReference type="EMBL" id="BSXT01000364">
    <property type="protein sequence ID" value="GMF25612.1"/>
    <property type="molecule type" value="Genomic_DNA"/>
</dbReference>
<comment type="caution">
    <text evidence="2">The sequence shown here is derived from an EMBL/GenBank/DDBJ whole genome shotgun (WGS) entry which is preliminary data.</text>
</comment>
<feature type="transmembrane region" description="Helical" evidence="1">
    <location>
        <begin position="12"/>
        <end position="30"/>
    </location>
</feature>